<feature type="chain" id="PRO_5036764389" evidence="13">
    <location>
        <begin position="27"/>
        <end position="757"/>
    </location>
</feature>
<dbReference type="Proteomes" id="UP000653472">
    <property type="component" value="Unassembled WGS sequence"/>
</dbReference>
<keyword evidence="13" id="KW-0732">Signal</keyword>
<feature type="signal peptide" evidence="13">
    <location>
        <begin position="1"/>
        <end position="26"/>
    </location>
</feature>
<evidence type="ECO:0000256" key="11">
    <source>
        <dbReference type="PROSITE-ProRule" id="PRU01360"/>
    </source>
</evidence>
<dbReference type="EMBL" id="JAAVXB010000004">
    <property type="protein sequence ID" value="NKF22663.1"/>
    <property type="molecule type" value="Genomic_DNA"/>
</dbReference>
<dbReference type="SUPFAM" id="SSF56935">
    <property type="entry name" value="Porins"/>
    <property type="match status" value="1"/>
</dbReference>
<dbReference type="Pfam" id="PF07715">
    <property type="entry name" value="Plug"/>
    <property type="match status" value="1"/>
</dbReference>
<accession>A0A969W9V9</accession>
<evidence type="ECO:0000259" key="15">
    <source>
        <dbReference type="Pfam" id="PF07715"/>
    </source>
</evidence>
<keyword evidence="16" id="KW-0675">Receptor</keyword>
<dbReference type="GO" id="GO:0009279">
    <property type="term" value="C:cell outer membrane"/>
    <property type="evidence" value="ECO:0007669"/>
    <property type="project" value="UniProtKB-SubCell"/>
</dbReference>
<feature type="domain" description="TonB-dependent receptor-like beta-barrel" evidence="14">
    <location>
        <begin position="275"/>
        <end position="718"/>
    </location>
</feature>
<name>A0A969W9V9_9GAMM</name>
<protein>
    <submittedName>
        <fullName evidence="16">TonB-dependent receptor</fullName>
    </submittedName>
</protein>
<evidence type="ECO:0000256" key="7">
    <source>
        <dbReference type="ARBA" id="ARBA00023065"/>
    </source>
</evidence>
<evidence type="ECO:0000313" key="17">
    <source>
        <dbReference type="Proteomes" id="UP000653472"/>
    </source>
</evidence>
<dbReference type="CDD" id="cd01347">
    <property type="entry name" value="ligand_gated_channel"/>
    <property type="match status" value="1"/>
</dbReference>
<dbReference type="PROSITE" id="PS52016">
    <property type="entry name" value="TONB_DEPENDENT_REC_3"/>
    <property type="match status" value="1"/>
</dbReference>
<sequence>MLIDKRASLWPAIAVATFGVAPPVHAATPSAAAAELPEVVVTAEKRQSTVQQTPIAVTAFDQDDLLSREIGSAADLASYVPDVHFGETFGQPKISIRGISYSNLSTGGEASVAMNVDGIYVSRPAGQLGSLFDVSRVEVLRGPQGTLYGRNATGGAVNVETGRPGDTLDGYARVNYGAYNDVALEGAVGGPIDAGKTVLVRLAGMSETRDGYGKDYSTGEDVDDLDTKGVRGTVVLKPADALTVTTIAEYSRERDHSGGPHFLAEGGQLSDPGALGDTPYGIVYGGQVTYRSRNTYADQQPFYHREGYAYTADVQYDGLAGVKLRSLTGYRKLDWQLTADLDSTSFPFSFITYDEASKQVSQEFNASGSSGALDWTAGLYYFHEKLDGDYRIPVYLSAYDDVGEYSQGYAARGGAQTTAAYAAFGQLDWHLATRFTLTLGLRYSHEKKGEDDYYVDAANETQYADPYDPDHPPYAADAPFYQSKRWAALTPKFGLRYDVDRDTMLYASASEGFKAGLYNLGGTTVAAGAPLDRSNPVVNPEKVWAYEIGLKAMPLHRRLRTNLSAFYYDYRDLQVSQVSNNTTLFTNAAKAKIYGLEFEGDVLIADRWSAYGSASWLHARFASFDSQDTSHPSLGVQDLSGNSLSQAPNVSARLGTKYAMPLAHGTISGRVEGNYTSRIYFSEFNLNSVSQSAYAMLDTYLSYRDDKRWQLMAYVKNLTDRKALNFSYMSSPAQGDPLMGWYLPPRTYGLQLRYDLS</sequence>
<keyword evidence="10 11" id="KW-0998">Cell outer membrane</keyword>
<comment type="subcellular location">
    <subcellularLocation>
        <location evidence="1 11">Cell outer membrane</location>
        <topology evidence="1 11">Multi-pass membrane protein</topology>
    </subcellularLocation>
</comment>
<keyword evidence="5 11" id="KW-0812">Transmembrane</keyword>
<feature type="domain" description="TonB-dependent receptor plug" evidence="15">
    <location>
        <begin position="50"/>
        <end position="156"/>
    </location>
</feature>
<dbReference type="PANTHER" id="PTHR32552">
    <property type="entry name" value="FERRICHROME IRON RECEPTOR-RELATED"/>
    <property type="match status" value="1"/>
</dbReference>
<evidence type="ECO:0000256" key="4">
    <source>
        <dbReference type="ARBA" id="ARBA00022496"/>
    </source>
</evidence>
<dbReference type="Gene3D" id="2.40.170.20">
    <property type="entry name" value="TonB-dependent receptor, beta-barrel domain"/>
    <property type="match status" value="1"/>
</dbReference>
<dbReference type="RefSeq" id="WP_168147902.1">
    <property type="nucleotide sequence ID" value="NZ_JAAVXB010000004.1"/>
</dbReference>
<proteinExistence type="inferred from homology"/>
<comment type="similarity">
    <text evidence="11 12">Belongs to the TonB-dependent receptor family.</text>
</comment>
<dbReference type="PANTHER" id="PTHR32552:SF81">
    <property type="entry name" value="TONB-DEPENDENT OUTER MEMBRANE RECEPTOR"/>
    <property type="match status" value="1"/>
</dbReference>
<evidence type="ECO:0000313" key="16">
    <source>
        <dbReference type="EMBL" id="NKF22663.1"/>
    </source>
</evidence>
<evidence type="ECO:0000256" key="8">
    <source>
        <dbReference type="ARBA" id="ARBA00023077"/>
    </source>
</evidence>
<gene>
    <name evidence="16" type="ORF">G7Y82_10065</name>
</gene>
<dbReference type="InterPro" id="IPR036942">
    <property type="entry name" value="Beta-barrel_TonB_sf"/>
</dbReference>
<evidence type="ECO:0000256" key="12">
    <source>
        <dbReference type="RuleBase" id="RU003357"/>
    </source>
</evidence>
<evidence type="ECO:0000256" key="13">
    <source>
        <dbReference type="SAM" id="SignalP"/>
    </source>
</evidence>
<evidence type="ECO:0000256" key="3">
    <source>
        <dbReference type="ARBA" id="ARBA00022452"/>
    </source>
</evidence>
<evidence type="ECO:0000256" key="6">
    <source>
        <dbReference type="ARBA" id="ARBA00023004"/>
    </source>
</evidence>
<keyword evidence="8 12" id="KW-0798">TonB box</keyword>
<keyword evidence="9 11" id="KW-0472">Membrane</keyword>
<dbReference type="AlphaFoldDB" id="A0A969W9V9"/>
<comment type="caution">
    <text evidence="16">The sequence shown here is derived from an EMBL/GenBank/DDBJ whole genome shotgun (WGS) entry which is preliminary data.</text>
</comment>
<organism evidence="16 17">
    <name type="scientific">Solimonas marina</name>
    <dbReference type="NCBI Taxonomy" id="2714601"/>
    <lineage>
        <taxon>Bacteria</taxon>
        <taxon>Pseudomonadati</taxon>
        <taxon>Pseudomonadota</taxon>
        <taxon>Gammaproteobacteria</taxon>
        <taxon>Nevskiales</taxon>
        <taxon>Nevskiaceae</taxon>
        <taxon>Solimonas</taxon>
    </lineage>
</organism>
<evidence type="ECO:0000256" key="10">
    <source>
        <dbReference type="ARBA" id="ARBA00023237"/>
    </source>
</evidence>
<dbReference type="Pfam" id="PF00593">
    <property type="entry name" value="TonB_dep_Rec_b-barrel"/>
    <property type="match status" value="1"/>
</dbReference>
<dbReference type="InterPro" id="IPR000531">
    <property type="entry name" value="Beta-barrel_TonB"/>
</dbReference>
<evidence type="ECO:0000256" key="2">
    <source>
        <dbReference type="ARBA" id="ARBA00022448"/>
    </source>
</evidence>
<keyword evidence="3 11" id="KW-1134">Transmembrane beta strand</keyword>
<evidence type="ECO:0000259" key="14">
    <source>
        <dbReference type="Pfam" id="PF00593"/>
    </source>
</evidence>
<evidence type="ECO:0000256" key="5">
    <source>
        <dbReference type="ARBA" id="ARBA00022692"/>
    </source>
</evidence>
<keyword evidence="17" id="KW-1185">Reference proteome</keyword>
<keyword evidence="4" id="KW-0410">Iron transport</keyword>
<dbReference type="InterPro" id="IPR012910">
    <property type="entry name" value="Plug_dom"/>
</dbReference>
<reference evidence="16" key="1">
    <citation type="submission" date="2020-03" db="EMBL/GenBank/DDBJ databases">
        <title>Solimonas marina sp. nov., isolated from deep seawater of the Pacific Ocean.</title>
        <authorList>
            <person name="Liu X."/>
            <person name="Lai Q."/>
            <person name="Sun F."/>
            <person name="Gai Y."/>
            <person name="Li G."/>
            <person name="Shao Z."/>
        </authorList>
    </citation>
    <scope>NUCLEOTIDE SEQUENCE</scope>
    <source>
        <strain evidence="16">C16B3</strain>
    </source>
</reference>
<keyword evidence="7" id="KW-0406">Ion transport</keyword>
<dbReference type="InterPro" id="IPR039426">
    <property type="entry name" value="TonB-dep_rcpt-like"/>
</dbReference>
<evidence type="ECO:0000256" key="9">
    <source>
        <dbReference type="ARBA" id="ARBA00023136"/>
    </source>
</evidence>
<dbReference type="GO" id="GO:0006826">
    <property type="term" value="P:iron ion transport"/>
    <property type="evidence" value="ECO:0007669"/>
    <property type="project" value="UniProtKB-KW"/>
</dbReference>
<keyword evidence="2 11" id="KW-0813">Transport</keyword>
<evidence type="ECO:0000256" key="1">
    <source>
        <dbReference type="ARBA" id="ARBA00004571"/>
    </source>
</evidence>
<keyword evidence="6" id="KW-0408">Iron</keyword>